<keyword evidence="2" id="KW-0132">Cell division</keyword>
<proteinExistence type="inferred from homology"/>
<keyword evidence="3" id="KW-0677">Repeat</keyword>
<comment type="similarity">
    <text evidence="1">Belongs to the APC1 family.</text>
</comment>
<evidence type="ECO:0000256" key="1">
    <source>
        <dbReference type="ARBA" id="ARBA00010547"/>
    </source>
</evidence>
<feature type="domain" description="Anaphase-promoting complex subunit 1 beta-sandwich" evidence="9">
    <location>
        <begin position="1706"/>
        <end position="1786"/>
    </location>
</feature>
<sequence length="2010" mass="226488">MIAATDPQEFIPGGRQQALRHPGPPDLAQSLKNNSADDLLSHKFKKVSLTEESNEWWAIRKSPNAFTERKEKLSLTREQVNNGSRSFLPPENKSHSEFLYDDSWSCKSMETNVSNKTNRRVSDVNASKLHQSKRFSLDADSKCSSNKSYLGQSGTHENVKFKSEMGYMEEELYVKGNLVVWTKGLSYNLYENARTTICSYSSVHPVKHATWSTFYCERPEFKSMENMENKDDVPLGDALHCVCIVDSQNLRVYTMDSEDFITTLPFQVLKVWNTKFGILLEKENNEQNRDIQASMFSLTHPLDEVSPMVISKQGCTNIINDEHLQVVYTLENPSICMMYDGSTGLHSVYRIRRVKQDEWIDTANKTNNATPSGFSISNKFKSHMSMIEGYKNCMPPGISPFSSRATSVASSHFPSSPAGTLSRCHTPAASPLPTGSPWLLRLSRLHSSRLTGDTMSTIPDRMNLDTTQSYNATDPAFCLDYLWSESTSMLQEGILNGPATSVYLIDDLIGQWYLCYFVLNRLQLSIVKIDFTNPNCIVFGMNRSISAKDSVAIPHLHMLAILEHTGNVVLYSGLTIVGKLHIGGVLAQHVPSPFVVRRSLKQFTSPFPRRSSLLPSSQTSSEVPRFDDHLLSPVLPTSSKNPNVLQFPLPAENYNLGGESVKTYLRGLRDSIENRVTLQYSDGSYYRVSLPQMVSTTLVENCLNVLRQILQSNATITLLTRWYATRNSPGTIELTVEKEWEMFTALLLELLGYENDQSSEGGLADTATTPSCAAKRQRQSAFGSESDWKRLQHSDTHYAVIDGVGNVLKFTKEPYRRQLKIDSDVHVNSKSILFTHIKIIQYSLHLLYEDLKLNTLCKHDLPLLASFLSKLAMDLGNKYYVMHYWRDFPDQCPIYTDSSQFSATDLKNVIQWSAITDEPTNIFGHFSRLFNGETTDSYPIVANVNVRSRNMMQLCGIYMHGVTKENVELNYDNFIKYISPPGVKSKAPDANLKVNYDVTNDLTEQKVVLLMAELGITTRDLETYPAGVNFVLHDALWRCRENPPTDWPPEAFNLLQRPDLASQAQIIESKKPYSHAKQKYTMFGQINENLPIINQVVEGNHEDGMEDVDGPLLKLRFSDDMRVSECRRWLQSSKSVSVDLVQRPDVSDHDFIEDQEKQLYAICTRTMALPVGRGMFTLRTATPVITEPLPIPHLCLTGKAPPRGSSVELTHIDTPANMNLWPLFHNGVANGLRIDPDAMNIDSTWIIFNKPRNNMETVMEHAGFLMALGLNGHLKNLAILNTFDYLVKFQEMTSVGILLGLSAANRATSNLVLTKMLGVHIETLLPPTSMEMDVPQNLQVAALFGIGLVYQGTAHRHMTEILLTEIGRPPGPEMENSVDRESYSLAAGLALGLVTLRQGGKPSGLSDLNVPDTLHYYMVGGNKRPLLGSQKDKYKVPSFQIREGSSVNLDVTAPGATLALGLMYLGTGNKAIADWMAPPQTQYLLDFVRPDFLMLRTLSRALILWNEISPDKEWIENQVPNTIRPYCMVKPSPLMDVDYEGMNQAYCNIIAGACFALGLRFAGSADEVAFATLLDYCHMFTSLTSKSIAELAGKPTIETCLNVVLLSVSMVMAGTGNLEIMRIVRFLRRRVGILSSAVVTYGSHLAIHMALGLLFLGGGRYTLSNSPASVAALICAFYPKFPTHSNDNRYHLQAFRHLYVMAVEPRLIIPKDITVGRMCYANICVIKLDGTTLNFRGPGLIPDLNTLYKVSIKDERYWPVVFERERNWDQLIKLLSSCCCIDVKPRAGCLSYTEDKLGFQSDLAHTLMKSKVVPWDPPPKAIESFSSDCVVKYFTDHFLNVHKDREYSHEEAKFKQNITRAAYDCVIKDKLSIMPVFVNLIKTVKDLNVLKSTMELWNLRMIKDFVLGNRLRSTLTNSEFILSLHHQTIMIMDEWEEEIRPLLKSYILGEPLVCPQNLQHKLTNYITFYNIPYDLEHDSEDLVQLMCKTMSMNCSSETIDKILRILDYIQ</sequence>
<evidence type="ECO:0000259" key="9">
    <source>
        <dbReference type="Pfam" id="PF21282"/>
    </source>
</evidence>
<evidence type="ECO:0000256" key="6">
    <source>
        <dbReference type="SAM" id="MobiDB-lite"/>
    </source>
</evidence>
<dbReference type="PANTHER" id="PTHR12827">
    <property type="entry name" value="MEIOTIC CHECKPOINT REGULATOR TSG24 FAMILY MEMBER"/>
    <property type="match status" value="1"/>
</dbReference>
<dbReference type="Pfam" id="PF18122">
    <property type="entry name" value="APC1_C"/>
    <property type="match status" value="1"/>
</dbReference>
<dbReference type="InterPro" id="IPR046794">
    <property type="entry name" value="Apc1_MidN"/>
</dbReference>
<evidence type="ECO:0000259" key="8">
    <source>
        <dbReference type="Pfam" id="PF20518"/>
    </source>
</evidence>
<evidence type="ECO:0000313" key="10">
    <source>
        <dbReference type="Proteomes" id="UP000695000"/>
    </source>
</evidence>
<accession>A0ABM1N5W2</accession>
<dbReference type="InterPro" id="IPR041221">
    <property type="entry name" value="APC1_C"/>
</dbReference>
<gene>
    <name evidence="11" type="primary">LOC108566705</name>
</gene>
<evidence type="ECO:0000259" key="7">
    <source>
        <dbReference type="Pfam" id="PF18122"/>
    </source>
</evidence>
<organism evidence="10 11">
    <name type="scientific">Nicrophorus vespilloides</name>
    <name type="common">Boreal carrion beetle</name>
    <dbReference type="NCBI Taxonomy" id="110193"/>
    <lineage>
        <taxon>Eukaryota</taxon>
        <taxon>Metazoa</taxon>
        <taxon>Ecdysozoa</taxon>
        <taxon>Arthropoda</taxon>
        <taxon>Hexapoda</taxon>
        <taxon>Insecta</taxon>
        <taxon>Pterygota</taxon>
        <taxon>Neoptera</taxon>
        <taxon>Endopterygota</taxon>
        <taxon>Coleoptera</taxon>
        <taxon>Polyphaga</taxon>
        <taxon>Staphyliniformia</taxon>
        <taxon>Silphidae</taxon>
        <taxon>Nicrophorinae</taxon>
        <taxon>Nicrophorus</taxon>
    </lineage>
</organism>
<feature type="region of interest" description="Disordered" evidence="6">
    <location>
        <begin position="761"/>
        <end position="786"/>
    </location>
</feature>
<feature type="domain" description="Anaphase-promoting complex subunit 1 C-terminal" evidence="7">
    <location>
        <begin position="1821"/>
        <end position="1972"/>
    </location>
</feature>
<dbReference type="Gene3D" id="1.25.10.10">
    <property type="entry name" value="Leucine-rich Repeat Variant"/>
    <property type="match status" value="2"/>
</dbReference>
<dbReference type="Proteomes" id="UP000695000">
    <property type="component" value="Unplaced"/>
</dbReference>
<dbReference type="InterPro" id="IPR048971">
    <property type="entry name" value="Apc1_3rd"/>
</dbReference>
<dbReference type="Pfam" id="PF21282">
    <property type="entry name" value="APC1_3rd"/>
    <property type="match status" value="1"/>
</dbReference>
<keyword evidence="10" id="KW-1185">Reference proteome</keyword>
<dbReference type="RefSeq" id="XP_017782212.1">
    <property type="nucleotide sequence ID" value="XM_017926723.1"/>
</dbReference>
<feature type="compositionally biased region" description="Polar residues" evidence="6">
    <location>
        <begin position="761"/>
        <end position="771"/>
    </location>
</feature>
<dbReference type="GeneID" id="108566705"/>
<evidence type="ECO:0000313" key="11">
    <source>
        <dbReference type="RefSeq" id="XP_017782212.1"/>
    </source>
</evidence>
<dbReference type="PANTHER" id="PTHR12827:SF3">
    <property type="entry name" value="ANAPHASE-PROMOTING COMPLEX SUBUNIT 1"/>
    <property type="match status" value="1"/>
</dbReference>
<name>A0ABM1N5W2_NICVS</name>
<reference evidence="11" key="1">
    <citation type="submission" date="2025-08" db="UniProtKB">
        <authorList>
            <consortium name="RefSeq"/>
        </authorList>
    </citation>
    <scope>IDENTIFICATION</scope>
    <source>
        <tissue evidence="11">Whole Larva</tissue>
    </source>
</reference>
<evidence type="ECO:0000256" key="3">
    <source>
        <dbReference type="ARBA" id="ARBA00022737"/>
    </source>
</evidence>
<evidence type="ECO:0000256" key="4">
    <source>
        <dbReference type="ARBA" id="ARBA00022776"/>
    </source>
</evidence>
<keyword evidence="5" id="KW-0131">Cell cycle</keyword>
<protein>
    <submittedName>
        <fullName evidence="11">Anaphase-promoting complex subunit 1</fullName>
    </submittedName>
</protein>
<keyword evidence="4" id="KW-0498">Mitosis</keyword>
<dbReference type="InterPro" id="IPR011989">
    <property type="entry name" value="ARM-like"/>
</dbReference>
<dbReference type="Pfam" id="PF20518">
    <property type="entry name" value="Apc1_MidN"/>
    <property type="match status" value="1"/>
</dbReference>
<evidence type="ECO:0000256" key="5">
    <source>
        <dbReference type="ARBA" id="ARBA00023306"/>
    </source>
</evidence>
<feature type="region of interest" description="Disordered" evidence="6">
    <location>
        <begin position="1"/>
        <end position="26"/>
    </location>
</feature>
<feature type="domain" description="Anaphase-promoting complex subunit 1 middle" evidence="8">
    <location>
        <begin position="766"/>
        <end position="1060"/>
    </location>
</feature>
<evidence type="ECO:0000256" key="2">
    <source>
        <dbReference type="ARBA" id="ARBA00022618"/>
    </source>
</evidence>
<dbReference type="InterPro" id="IPR024990">
    <property type="entry name" value="Apc1"/>
</dbReference>